<evidence type="ECO:0000256" key="1">
    <source>
        <dbReference type="PROSITE-ProRule" id="PRU00339"/>
    </source>
</evidence>
<evidence type="ECO:0000256" key="2">
    <source>
        <dbReference type="SAM" id="SignalP"/>
    </source>
</evidence>
<evidence type="ECO:0000313" key="4">
    <source>
        <dbReference type="Proteomes" id="UP001221217"/>
    </source>
</evidence>
<dbReference type="PROSITE" id="PS50005">
    <property type="entry name" value="TPR"/>
    <property type="match status" value="1"/>
</dbReference>
<keyword evidence="2" id="KW-0732">Signal</keyword>
<name>A0AAJ1IDM2_9SPIO</name>
<dbReference type="InterPro" id="IPR011990">
    <property type="entry name" value="TPR-like_helical_dom_sf"/>
</dbReference>
<proteinExistence type="predicted"/>
<dbReference type="SMART" id="SM00028">
    <property type="entry name" value="TPR"/>
    <property type="match status" value="2"/>
</dbReference>
<protein>
    <recommendedName>
        <fullName evidence="5">Tetratricopeptide repeat protein</fullName>
    </recommendedName>
</protein>
<evidence type="ECO:0008006" key="5">
    <source>
        <dbReference type="Google" id="ProtNLM"/>
    </source>
</evidence>
<organism evidence="3 4">
    <name type="scientific">Candidatus Thalassospirochaeta sargassi</name>
    <dbReference type="NCBI Taxonomy" id="3119039"/>
    <lineage>
        <taxon>Bacteria</taxon>
        <taxon>Pseudomonadati</taxon>
        <taxon>Spirochaetota</taxon>
        <taxon>Spirochaetia</taxon>
        <taxon>Spirochaetales</taxon>
        <taxon>Spirochaetaceae</taxon>
        <taxon>Candidatus Thalassospirochaeta</taxon>
    </lineage>
</organism>
<keyword evidence="1" id="KW-0802">TPR repeat</keyword>
<accession>A0AAJ1IDM2</accession>
<dbReference type="SUPFAM" id="SSF48452">
    <property type="entry name" value="TPR-like"/>
    <property type="match status" value="1"/>
</dbReference>
<sequence>MIKKNIFLIFLFSVCFVAASFAAQGTELEKEYYLILDSWINNESGLDAMLGKISGFETELGEKSDDREVLYWQSRASFLKAQVYYDQKEKKLSIKELEECLDSAKKANEIRTGGDILGVMAEANSLLMLLEDFFYIVANYKLPTQQARSALDLDPDNSKASFVLAQFLCNAPPIAGGDLQEGLDILLKLSRRQDLRDSDRFFALQSLAEVYKDNKRLSEALDACLRALELYPMNMKCRKLLSELKQENYLK</sequence>
<reference evidence="3 4" key="1">
    <citation type="submission" date="2022-12" db="EMBL/GenBank/DDBJ databases">
        <title>Metagenome assembled genome from gulf of manar.</title>
        <authorList>
            <person name="Kohli P."/>
            <person name="Pk S."/>
            <person name="Venkata Ramana C."/>
            <person name="Sasikala C."/>
        </authorList>
    </citation>
    <scope>NUCLEOTIDE SEQUENCE [LARGE SCALE GENOMIC DNA]</scope>
    <source>
        <strain evidence="3">JB008</strain>
    </source>
</reference>
<dbReference type="Gene3D" id="1.25.40.10">
    <property type="entry name" value="Tetratricopeptide repeat domain"/>
    <property type="match status" value="1"/>
</dbReference>
<dbReference type="InterPro" id="IPR019734">
    <property type="entry name" value="TPR_rpt"/>
</dbReference>
<feature type="signal peptide" evidence="2">
    <location>
        <begin position="1"/>
        <end position="22"/>
    </location>
</feature>
<feature type="chain" id="PRO_5042538339" description="Tetratricopeptide repeat protein" evidence="2">
    <location>
        <begin position="23"/>
        <end position="251"/>
    </location>
</feature>
<comment type="caution">
    <text evidence="3">The sequence shown here is derived from an EMBL/GenBank/DDBJ whole genome shotgun (WGS) entry which is preliminary data.</text>
</comment>
<dbReference type="Proteomes" id="UP001221217">
    <property type="component" value="Unassembled WGS sequence"/>
</dbReference>
<dbReference type="AlphaFoldDB" id="A0AAJ1IDM2"/>
<gene>
    <name evidence="3" type="ORF">PQJ61_01730</name>
</gene>
<feature type="repeat" description="TPR" evidence="1">
    <location>
        <begin position="201"/>
        <end position="234"/>
    </location>
</feature>
<evidence type="ECO:0000313" key="3">
    <source>
        <dbReference type="EMBL" id="MDC7225465.1"/>
    </source>
</evidence>
<dbReference type="EMBL" id="JAQQAL010000006">
    <property type="protein sequence ID" value="MDC7225465.1"/>
    <property type="molecule type" value="Genomic_DNA"/>
</dbReference>